<dbReference type="SUPFAM" id="SSF54975">
    <property type="entry name" value="Acylphosphatase/BLUF domain-like"/>
    <property type="match status" value="1"/>
</dbReference>
<dbReference type="EC" id="3.6.1.7" evidence="2 5"/>
<evidence type="ECO:0000256" key="2">
    <source>
        <dbReference type="ARBA" id="ARBA00012150"/>
    </source>
</evidence>
<dbReference type="PROSITE" id="PS51160">
    <property type="entry name" value="ACYLPHOSPHATASE_3"/>
    <property type="match status" value="1"/>
</dbReference>
<dbReference type="OrthoDB" id="9808093at2"/>
<evidence type="ECO:0000313" key="8">
    <source>
        <dbReference type="EMBL" id="SJZ88626.1"/>
    </source>
</evidence>
<dbReference type="InterPro" id="IPR020456">
    <property type="entry name" value="Acylphosphatase"/>
</dbReference>
<dbReference type="InterPro" id="IPR001792">
    <property type="entry name" value="Acylphosphatase-like_dom"/>
</dbReference>
<evidence type="ECO:0000313" key="9">
    <source>
        <dbReference type="Proteomes" id="UP000190625"/>
    </source>
</evidence>
<evidence type="ECO:0000256" key="4">
    <source>
        <dbReference type="ARBA" id="ARBA00047645"/>
    </source>
</evidence>
<keyword evidence="5" id="KW-0378">Hydrolase</keyword>
<feature type="active site" evidence="5">
    <location>
        <position position="39"/>
    </location>
</feature>
<dbReference type="PANTHER" id="PTHR47268">
    <property type="entry name" value="ACYLPHOSPHATASE"/>
    <property type="match status" value="1"/>
</dbReference>
<feature type="active site" evidence="5">
    <location>
        <position position="21"/>
    </location>
</feature>
<dbReference type="NCBIfam" id="NF011021">
    <property type="entry name" value="PRK14450.1"/>
    <property type="match status" value="1"/>
</dbReference>
<gene>
    <name evidence="8" type="ORF">SAMN02745118_02100</name>
</gene>
<dbReference type="Proteomes" id="UP000190625">
    <property type="component" value="Unassembled WGS sequence"/>
</dbReference>
<protein>
    <recommendedName>
        <fullName evidence="3 5">acylphosphatase</fullName>
        <ecNumber evidence="2 5">3.6.1.7</ecNumber>
    </recommendedName>
</protein>
<feature type="domain" description="Acylphosphatase-like" evidence="7">
    <location>
        <begin position="6"/>
        <end position="93"/>
    </location>
</feature>
<dbReference type="RefSeq" id="WP_078810538.1">
    <property type="nucleotide sequence ID" value="NZ_FUWM01000018.1"/>
</dbReference>
<comment type="catalytic activity">
    <reaction evidence="4 5">
        <text>an acyl phosphate + H2O = a carboxylate + phosphate + H(+)</text>
        <dbReference type="Rhea" id="RHEA:14965"/>
        <dbReference type="ChEBI" id="CHEBI:15377"/>
        <dbReference type="ChEBI" id="CHEBI:15378"/>
        <dbReference type="ChEBI" id="CHEBI:29067"/>
        <dbReference type="ChEBI" id="CHEBI:43474"/>
        <dbReference type="ChEBI" id="CHEBI:59918"/>
        <dbReference type="EC" id="3.6.1.7"/>
    </reaction>
</comment>
<dbReference type="GO" id="GO:0003998">
    <property type="term" value="F:acylphosphatase activity"/>
    <property type="evidence" value="ECO:0007669"/>
    <property type="project" value="UniProtKB-EC"/>
</dbReference>
<comment type="similarity">
    <text evidence="1 6">Belongs to the acylphosphatase family.</text>
</comment>
<evidence type="ECO:0000259" key="7">
    <source>
        <dbReference type="PROSITE" id="PS51160"/>
    </source>
</evidence>
<dbReference type="PANTHER" id="PTHR47268:SF4">
    <property type="entry name" value="ACYLPHOSPHATASE"/>
    <property type="match status" value="1"/>
</dbReference>
<accession>A0A1T4PBK9</accession>
<evidence type="ECO:0000256" key="6">
    <source>
        <dbReference type="RuleBase" id="RU004168"/>
    </source>
</evidence>
<keyword evidence="9" id="KW-1185">Reference proteome</keyword>
<dbReference type="AlphaFoldDB" id="A0A1T4PBK9"/>
<reference evidence="9" key="1">
    <citation type="submission" date="2017-02" db="EMBL/GenBank/DDBJ databases">
        <authorList>
            <person name="Varghese N."/>
            <person name="Submissions S."/>
        </authorList>
    </citation>
    <scope>NUCLEOTIDE SEQUENCE [LARGE SCALE GENOMIC DNA]</scope>
    <source>
        <strain evidence="9">ATCC BAA-73</strain>
    </source>
</reference>
<name>A0A1T4PBK9_9FIRM</name>
<evidence type="ECO:0000256" key="3">
    <source>
        <dbReference type="ARBA" id="ARBA00015991"/>
    </source>
</evidence>
<dbReference type="Gene3D" id="3.30.70.100">
    <property type="match status" value="1"/>
</dbReference>
<dbReference type="EMBL" id="FUWM01000018">
    <property type="protein sequence ID" value="SJZ88626.1"/>
    <property type="molecule type" value="Genomic_DNA"/>
</dbReference>
<sequence>MSDKSAVRVTIQGRVQGVGYRTFAHQKSTQLGLTGYIRNLGGNEVEVVAEGEEGSLEQLIDFLEVGPTRAEIEEVDTEWIDYTGDHIRFAIKY</sequence>
<dbReference type="STRING" id="142842.SAMN02745118_02100"/>
<dbReference type="InterPro" id="IPR036046">
    <property type="entry name" value="Acylphosphatase-like_dom_sf"/>
</dbReference>
<evidence type="ECO:0000256" key="5">
    <source>
        <dbReference type="PROSITE-ProRule" id="PRU00520"/>
    </source>
</evidence>
<proteinExistence type="inferred from homology"/>
<evidence type="ECO:0000256" key="1">
    <source>
        <dbReference type="ARBA" id="ARBA00005614"/>
    </source>
</evidence>
<dbReference type="Pfam" id="PF00708">
    <property type="entry name" value="Acylphosphatase"/>
    <property type="match status" value="1"/>
</dbReference>
<organism evidence="8 9">
    <name type="scientific">Selenihalanaerobacter shriftii</name>
    <dbReference type="NCBI Taxonomy" id="142842"/>
    <lineage>
        <taxon>Bacteria</taxon>
        <taxon>Bacillati</taxon>
        <taxon>Bacillota</taxon>
        <taxon>Clostridia</taxon>
        <taxon>Halanaerobiales</taxon>
        <taxon>Halobacteroidaceae</taxon>
        <taxon>Selenihalanaerobacter</taxon>
    </lineage>
</organism>